<keyword evidence="3" id="KW-0285">Flavoprotein</keyword>
<dbReference type="InterPro" id="IPR023753">
    <property type="entry name" value="FAD/NAD-binding_dom"/>
</dbReference>
<dbReference type="PANTHER" id="PTHR43429:SF3">
    <property type="entry name" value="NITRITE REDUCTASE [NAD(P)H]"/>
    <property type="match status" value="1"/>
</dbReference>
<accession>A0A1E3X7R0</accession>
<evidence type="ECO:0000313" key="7">
    <source>
        <dbReference type="EMBL" id="ODS31667.1"/>
    </source>
</evidence>
<keyword evidence="4" id="KW-0274">FAD</keyword>
<feature type="domain" description="NADH-rubredoxin oxidoreductase C-terminal" evidence="6">
    <location>
        <begin position="327"/>
        <end position="392"/>
    </location>
</feature>
<dbReference type="Gene3D" id="2.20.28.160">
    <property type="match status" value="1"/>
</dbReference>
<comment type="caution">
    <text evidence="7">The sequence shown here is derived from an EMBL/GenBank/DDBJ whole genome shotgun (WGS) entry which is preliminary data.</text>
</comment>
<comment type="cofactor">
    <cofactor evidence="1">
        <name>FAD</name>
        <dbReference type="ChEBI" id="CHEBI:57692"/>
    </cofactor>
</comment>
<evidence type="ECO:0000256" key="1">
    <source>
        <dbReference type="ARBA" id="ARBA00001974"/>
    </source>
</evidence>
<evidence type="ECO:0000256" key="2">
    <source>
        <dbReference type="ARBA" id="ARBA00006442"/>
    </source>
</evidence>
<dbReference type="Pfam" id="PF18267">
    <property type="entry name" value="Rubredoxin_C"/>
    <property type="match status" value="1"/>
</dbReference>
<dbReference type="Proteomes" id="UP000094056">
    <property type="component" value="Unassembled WGS sequence"/>
</dbReference>
<evidence type="ECO:0000313" key="8">
    <source>
        <dbReference type="Proteomes" id="UP000094056"/>
    </source>
</evidence>
<dbReference type="PRINTS" id="PR00411">
    <property type="entry name" value="PNDRDTASEI"/>
</dbReference>
<dbReference type="InterPro" id="IPR036188">
    <property type="entry name" value="FAD/NAD-bd_sf"/>
</dbReference>
<dbReference type="InterPro" id="IPR050260">
    <property type="entry name" value="FAD-bd_OxRdtase"/>
</dbReference>
<protein>
    <submittedName>
        <fullName evidence="7">FAD-dependent pyridine nucleotide-disulfide oxidoreductase</fullName>
    </submittedName>
</protein>
<sequence>MAEHVIIGNGVAGIKAAETIREDDGDCKITMVEDEVYPFYYRPQLPRFVSGEIDEGRLWGKKKGFYEKNNITLHLGKKVTRINSDRNEIILEDETTINYDSLLIAAGGSIKKRRYPGSELNGDIVELKTIDDAKNIREKIKSAKSAVVIGEDFLTLSLTDALHSSGLEVTYLMPGDRLWPEIMDKDASSILELKLKEKGIKIKHKTDIKELVIKNKTVQGVITTNDELINCQILGIVDKLQPNMGFLNGSGVNTGNGILVNDKMLTNVDNIYAAGDVAQLLTTIHNEIPKINIRWLKAWKQGQVAGSNMTGNEAEYDDIACISSTQICGIDLISIGVSNPLDEGYKIMRGDYPHPEIDVYKKLVLKNGTVVGALFVGNVLEAREIVKVIKNKMDYSEIDETLLKQMFDLNYRISPFHGFLCPVCKLDLPISPDAKVGDKITCPACGIELKITERMLK</sequence>
<evidence type="ECO:0000256" key="4">
    <source>
        <dbReference type="ARBA" id="ARBA00022827"/>
    </source>
</evidence>
<dbReference type="InterPro" id="IPR016156">
    <property type="entry name" value="FAD/NAD-linked_Rdtase_dimer_sf"/>
</dbReference>
<gene>
    <name evidence="7" type="ORF">SCARUB_03217</name>
</gene>
<dbReference type="Gene3D" id="3.30.390.30">
    <property type="match status" value="1"/>
</dbReference>
<dbReference type="Gene3D" id="3.50.50.60">
    <property type="entry name" value="FAD/NAD(P)-binding domain"/>
    <property type="match status" value="2"/>
</dbReference>
<name>A0A1E3X7R0_9BACT</name>
<evidence type="ECO:0000259" key="5">
    <source>
        <dbReference type="Pfam" id="PF07992"/>
    </source>
</evidence>
<dbReference type="InterPro" id="IPR041575">
    <property type="entry name" value="Rubredoxin_C"/>
</dbReference>
<dbReference type="SUPFAM" id="SSF51905">
    <property type="entry name" value="FAD/NAD(P)-binding domain"/>
    <property type="match status" value="2"/>
</dbReference>
<dbReference type="Pfam" id="PF07992">
    <property type="entry name" value="Pyr_redox_2"/>
    <property type="match status" value="1"/>
</dbReference>
<evidence type="ECO:0000259" key="6">
    <source>
        <dbReference type="Pfam" id="PF18267"/>
    </source>
</evidence>
<dbReference type="PRINTS" id="PR00368">
    <property type="entry name" value="FADPNR"/>
</dbReference>
<dbReference type="GO" id="GO:0016491">
    <property type="term" value="F:oxidoreductase activity"/>
    <property type="evidence" value="ECO:0007669"/>
    <property type="project" value="InterPro"/>
</dbReference>
<reference evidence="7 8" key="1">
    <citation type="submission" date="2016-07" db="EMBL/GenBank/DDBJ databases">
        <title>Draft genome of Scalindua rubra, obtained from a brine-seawater interface in the Red Sea, sheds light on salt adaptation in anammox bacteria.</title>
        <authorList>
            <person name="Speth D.R."/>
            <person name="Lagkouvardos I."/>
            <person name="Wang Y."/>
            <person name="Qian P.-Y."/>
            <person name="Dutilh B.E."/>
            <person name="Jetten M.S."/>
        </authorList>
    </citation>
    <scope>NUCLEOTIDE SEQUENCE [LARGE SCALE GENOMIC DNA]</scope>
    <source>
        <strain evidence="7">BSI-1</strain>
    </source>
</reference>
<comment type="similarity">
    <text evidence="2">Belongs to the FAD-dependent oxidoreductase family.</text>
</comment>
<proteinExistence type="inferred from homology"/>
<dbReference type="EMBL" id="MAYW01000102">
    <property type="protein sequence ID" value="ODS31667.1"/>
    <property type="molecule type" value="Genomic_DNA"/>
</dbReference>
<dbReference type="PANTHER" id="PTHR43429">
    <property type="entry name" value="PYRIDINE NUCLEOTIDE-DISULFIDE OXIDOREDUCTASE DOMAIN-CONTAINING"/>
    <property type="match status" value="1"/>
</dbReference>
<evidence type="ECO:0000256" key="3">
    <source>
        <dbReference type="ARBA" id="ARBA00022630"/>
    </source>
</evidence>
<dbReference type="AlphaFoldDB" id="A0A1E3X7R0"/>
<organism evidence="7 8">
    <name type="scientific">Candidatus Scalindua rubra</name>
    <dbReference type="NCBI Taxonomy" id="1872076"/>
    <lineage>
        <taxon>Bacteria</taxon>
        <taxon>Pseudomonadati</taxon>
        <taxon>Planctomycetota</taxon>
        <taxon>Candidatus Brocadiia</taxon>
        <taxon>Candidatus Brocadiales</taxon>
        <taxon>Candidatus Scalinduaceae</taxon>
        <taxon>Candidatus Scalindua</taxon>
    </lineage>
</organism>
<feature type="domain" description="FAD/NAD(P)-binding" evidence="5">
    <location>
        <begin position="4"/>
        <end position="286"/>
    </location>
</feature>